<keyword evidence="8" id="KW-1185">Reference proteome</keyword>
<dbReference type="Pfam" id="PF01565">
    <property type="entry name" value="FAD_binding_4"/>
    <property type="match status" value="1"/>
</dbReference>
<evidence type="ECO:0000313" key="7">
    <source>
        <dbReference type="EMBL" id="BCK55319.1"/>
    </source>
</evidence>
<dbReference type="RefSeq" id="WP_187688450.1">
    <property type="nucleotide sequence ID" value="NZ_AP023396.1"/>
</dbReference>
<dbReference type="InterPro" id="IPR016166">
    <property type="entry name" value="FAD-bd_PCMH"/>
</dbReference>
<keyword evidence="4" id="KW-0560">Oxidoreductase</keyword>
<dbReference type="PANTHER" id="PTHR11748">
    <property type="entry name" value="D-LACTATE DEHYDROGENASE"/>
    <property type="match status" value="1"/>
</dbReference>
<evidence type="ECO:0000256" key="3">
    <source>
        <dbReference type="ARBA" id="ARBA00022827"/>
    </source>
</evidence>
<dbReference type="SUPFAM" id="SSF56176">
    <property type="entry name" value="FAD-binding/transporter-associated domain-like"/>
    <property type="match status" value="1"/>
</dbReference>
<dbReference type="InterPro" id="IPR016170">
    <property type="entry name" value="Cytok_DH_C_sf"/>
</dbReference>
<accession>A0A7G1KN51</accession>
<dbReference type="GeneID" id="80347636"/>
<dbReference type="Proteomes" id="UP000516173">
    <property type="component" value="Chromosome"/>
</dbReference>
<keyword evidence="2" id="KW-0285">Flavoprotein</keyword>
<feature type="region of interest" description="Disordered" evidence="5">
    <location>
        <begin position="1"/>
        <end position="26"/>
    </location>
</feature>
<gene>
    <name evidence="7" type="ORF">NWFMUON74_30910</name>
</gene>
<keyword evidence="3" id="KW-0274">FAD</keyword>
<dbReference type="PANTHER" id="PTHR11748:SF111">
    <property type="entry name" value="D-LACTATE DEHYDROGENASE, MITOCHONDRIAL-RELATED"/>
    <property type="match status" value="1"/>
</dbReference>
<dbReference type="PROSITE" id="PS51387">
    <property type="entry name" value="FAD_PCMH"/>
    <property type="match status" value="1"/>
</dbReference>
<name>A0A7G1KN51_9NOCA</name>
<feature type="domain" description="FAD-binding PCMH-type" evidence="6">
    <location>
        <begin position="21"/>
        <end position="203"/>
    </location>
</feature>
<evidence type="ECO:0000313" key="8">
    <source>
        <dbReference type="Proteomes" id="UP000516173"/>
    </source>
</evidence>
<evidence type="ECO:0000256" key="2">
    <source>
        <dbReference type="ARBA" id="ARBA00022630"/>
    </source>
</evidence>
<protein>
    <submittedName>
        <fullName evidence="7">4-cresol dehydrogenase</fullName>
    </submittedName>
</protein>
<dbReference type="InterPro" id="IPR016169">
    <property type="entry name" value="FAD-bd_PCMH_sub2"/>
</dbReference>
<feature type="compositionally biased region" description="Polar residues" evidence="5">
    <location>
        <begin position="1"/>
        <end position="10"/>
    </location>
</feature>
<dbReference type="Gene3D" id="3.40.462.10">
    <property type="entry name" value="FAD-linked oxidases, C-terminal domain"/>
    <property type="match status" value="1"/>
</dbReference>
<dbReference type="Gene3D" id="3.30.465.10">
    <property type="match status" value="1"/>
</dbReference>
<dbReference type="EMBL" id="AP023396">
    <property type="protein sequence ID" value="BCK55319.1"/>
    <property type="molecule type" value="Genomic_DNA"/>
</dbReference>
<dbReference type="GO" id="GO:1903457">
    <property type="term" value="P:lactate catabolic process"/>
    <property type="evidence" value="ECO:0007669"/>
    <property type="project" value="TreeGrafter"/>
</dbReference>
<evidence type="ECO:0000256" key="4">
    <source>
        <dbReference type="ARBA" id="ARBA00023002"/>
    </source>
</evidence>
<dbReference type="GO" id="GO:0004458">
    <property type="term" value="F:D-lactate dehydrogenase (cytochrome) activity"/>
    <property type="evidence" value="ECO:0007669"/>
    <property type="project" value="TreeGrafter"/>
</dbReference>
<reference evidence="7 8" key="1">
    <citation type="submission" date="2020-08" db="EMBL/GenBank/DDBJ databases">
        <title>Genome Sequencing of Nocardia wallacei strain FMUON74 and assembly.</title>
        <authorList>
            <person name="Toyokawa M."/>
            <person name="Uesaka K."/>
        </authorList>
    </citation>
    <scope>NUCLEOTIDE SEQUENCE [LARGE SCALE GENOMIC DNA]</scope>
    <source>
        <strain evidence="7 8">FMUON74</strain>
    </source>
</reference>
<proteinExistence type="inferred from homology"/>
<organism evidence="7 8">
    <name type="scientific">Nocardia wallacei</name>
    <dbReference type="NCBI Taxonomy" id="480035"/>
    <lineage>
        <taxon>Bacteria</taxon>
        <taxon>Bacillati</taxon>
        <taxon>Actinomycetota</taxon>
        <taxon>Actinomycetes</taxon>
        <taxon>Mycobacteriales</taxon>
        <taxon>Nocardiaceae</taxon>
        <taxon>Nocardia</taxon>
    </lineage>
</organism>
<dbReference type="GO" id="GO:0071949">
    <property type="term" value="F:FAD binding"/>
    <property type="evidence" value="ECO:0007669"/>
    <property type="project" value="InterPro"/>
</dbReference>
<dbReference type="InterPro" id="IPR006094">
    <property type="entry name" value="Oxid_FAD_bind_N"/>
</dbReference>
<evidence type="ECO:0000256" key="5">
    <source>
        <dbReference type="SAM" id="MobiDB-lite"/>
    </source>
</evidence>
<sequence>MTDESTVQQLRTEDARPADLGGHRPRRIHDTYFPASTEEVRQHIVSAARTGIPVYPLSTGRNWGMGSRNPVRDGCAILDLRRMSAVRTLDVERGYAVIEPGVTQRRLADMLDGTPWMLNVTAGCADASIVGNTLERGDGTIRPRSEDLLGLEVVLGTGDVITTGGLDRNGRRPGATSGPDLTRAFLQSNLGVVTAMAVALLPRPEAATVVHATVAADALGAAVDTTIELGRALRPTDGMLRLKEIFVVPAGAAVPDGADPDHVTIQLPLLGSRSSVQLAEKTFRATLSRTPGLAALRTVAAESVASADPLYPQAQFARGIPCCANLQRRLGITACTDVDAADTGWLMFLPAVPLERIAMTKAVELFTEEARRHGTTVMLEFNVISHHSTNLVAQIPFRREPAAVARAHALRDAARDRFLDAGFPPYRSDIDHAPRELADRAATYSDGPLAALKQIYDPAGIIAPGRFLVAGR</sequence>
<evidence type="ECO:0000259" key="6">
    <source>
        <dbReference type="PROSITE" id="PS51387"/>
    </source>
</evidence>
<dbReference type="InterPro" id="IPR036318">
    <property type="entry name" value="FAD-bd_PCMH-like_sf"/>
</dbReference>
<dbReference type="GO" id="GO:0008720">
    <property type="term" value="F:D-lactate dehydrogenase (NAD+) activity"/>
    <property type="evidence" value="ECO:0007669"/>
    <property type="project" value="TreeGrafter"/>
</dbReference>
<comment type="similarity">
    <text evidence="1">Belongs to the FAD-binding oxidoreductase/transferase type 4 family.</text>
</comment>
<dbReference type="InterPro" id="IPR016164">
    <property type="entry name" value="FAD-linked_Oxase-like_C"/>
</dbReference>
<dbReference type="InterPro" id="IPR016167">
    <property type="entry name" value="FAD-bd_PCMH_sub1"/>
</dbReference>
<dbReference type="Gene3D" id="3.30.43.10">
    <property type="entry name" value="Uridine Diphospho-n-acetylenolpyruvylglucosamine Reductase, domain 2"/>
    <property type="match status" value="1"/>
</dbReference>
<evidence type="ECO:0000256" key="1">
    <source>
        <dbReference type="ARBA" id="ARBA00008000"/>
    </source>
</evidence>
<dbReference type="KEGG" id="nwl:NWFMUON74_30910"/>
<dbReference type="SUPFAM" id="SSF55103">
    <property type="entry name" value="FAD-linked oxidases, C-terminal domain"/>
    <property type="match status" value="1"/>
</dbReference>
<dbReference type="AlphaFoldDB" id="A0A7G1KN51"/>